<reference evidence="1" key="1">
    <citation type="submission" date="2018-05" db="EMBL/GenBank/DDBJ databases">
        <authorList>
            <person name="Lanie J.A."/>
            <person name="Ng W.-L."/>
            <person name="Kazmierczak K.M."/>
            <person name="Andrzejewski T.M."/>
            <person name="Davidsen T.M."/>
            <person name="Wayne K.J."/>
            <person name="Tettelin H."/>
            <person name="Glass J.I."/>
            <person name="Rusch D."/>
            <person name="Podicherti R."/>
            <person name="Tsui H.-C.T."/>
            <person name="Winkler M.E."/>
        </authorList>
    </citation>
    <scope>NUCLEOTIDE SEQUENCE</scope>
</reference>
<dbReference type="AlphaFoldDB" id="A0A383A4S3"/>
<dbReference type="Pfam" id="PF10096">
    <property type="entry name" value="DUF2334"/>
    <property type="match status" value="1"/>
</dbReference>
<organism evidence="1">
    <name type="scientific">marine metagenome</name>
    <dbReference type="NCBI Taxonomy" id="408172"/>
    <lineage>
        <taxon>unclassified sequences</taxon>
        <taxon>metagenomes</taxon>
        <taxon>ecological metagenomes</taxon>
    </lineage>
</organism>
<evidence type="ECO:0008006" key="2">
    <source>
        <dbReference type="Google" id="ProtNLM"/>
    </source>
</evidence>
<dbReference type="InterPro" id="IPR018763">
    <property type="entry name" value="DUF2334"/>
</dbReference>
<name>A0A383A4S3_9ZZZZ</name>
<evidence type="ECO:0000313" key="1">
    <source>
        <dbReference type="EMBL" id="SVE02817.1"/>
    </source>
</evidence>
<accession>A0A383A4S3</accession>
<protein>
    <recommendedName>
        <fullName evidence="2">DUF2334 domain-containing protein</fullName>
    </recommendedName>
</protein>
<dbReference type="InterPro" id="IPR011330">
    <property type="entry name" value="Glyco_hydro/deAcase_b/a-brl"/>
</dbReference>
<dbReference type="GO" id="GO:0005975">
    <property type="term" value="P:carbohydrate metabolic process"/>
    <property type="evidence" value="ECO:0007669"/>
    <property type="project" value="InterPro"/>
</dbReference>
<proteinExistence type="predicted"/>
<feature type="non-terminal residue" evidence="1">
    <location>
        <position position="154"/>
    </location>
</feature>
<dbReference type="SUPFAM" id="SSF88713">
    <property type="entry name" value="Glycoside hydrolase/deacetylase"/>
    <property type="match status" value="1"/>
</dbReference>
<sequence length="154" mass="17613">MIISFHDLHPGSWECCRQFIDRCRELGAGKMSLLIIPQYHGQPPFTENPAFLEWLQGLPREDFDLCLHGYYHKGDQVRGNWFQQLKGNVYTTGEGEFYQLSISQAEEKLAAGLSLFIPNELPVYGFTPPAWLASQEAKIAIRKSGFLYNTLWNG</sequence>
<gene>
    <name evidence="1" type="ORF">METZ01_LOCUS455671</name>
</gene>
<dbReference type="EMBL" id="UINC01189225">
    <property type="protein sequence ID" value="SVE02817.1"/>
    <property type="molecule type" value="Genomic_DNA"/>
</dbReference>